<proteinExistence type="inferred from homology"/>
<dbReference type="Pfam" id="PF04117">
    <property type="entry name" value="Mpv17_PMP22"/>
    <property type="match status" value="1"/>
</dbReference>
<dbReference type="EMBL" id="MDYQ01000218">
    <property type="protein sequence ID" value="PRP78530.1"/>
    <property type="molecule type" value="Genomic_DNA"/>
</dbReference>
<comment type="caution">
    <text evidence="7">The sequence shown here is derived from an EMBL/GenBank/DDBJ whole genome shotgun (WGS) entry which is preliminary data.</text>
</comment>
<dbReference type="GO" id="GO:0005739">
    <property type="term" value="C:mitochondrion"/>
    <property type="evidence" value="ECO:0007669"/>
    <property type="project" value="TreeGrafter"/>
</dbReference>
<feature type="transmembrane region" description="Helical" evidence="6">
    <location>
        <begin position="144"/>
        <end position="162"/>
    </location>
</feature>
<dbReference type="Proteomes" id="UP000241769">
    <property type="component" value="Unassembled WGS sequence"/>
</dbReference>
<comment type="similarity">
    <text evidence="2 6">Belongs to the peroxisomal membrane protein PXMP2/4 family.</text>
</comment>
<dbReference type="InterPro" id="IPR007248">
    <property type="entry name" value="Mpv17_PMP22"/>
</dbReference>
<sequence length="203" mass="23302">MLDFLHLAFFLSGRCSHIYRALNRLAATFTKFQRRIRDCEKCPFPIIQSSPTPTEPQDGLVTLCTIPTISSTSDEMYHLFGWHKILEKYIPGGGVKQVTKKLLIDQSLFSPYMLVANLGSVALLNGRSYEEINNKFRQDFKPTLIVNWMVWIPASAINFIFIPYPYRVLWANFVAFGWNSYLSIVSNRRAKPSLEVARDNITS</sequence>
<gene>
    <name evidence="7" type="ORF">PROFUN_13587</name>
</gene>
<dbReference type="GO" id="GO:0016020">
    <property type="term" value="C:membrane"/>
    <property type="evidence" value="ECO:0007669"/>
    <property type="project" value="UniProtKB-SubCell"/>
</dbReference>
<keyword evidence="4 6" id="KW-1133">Transmembrane helix</keyword>
<evidence type="ECO:0000256" key="1">
    <source>
        <dbReference type="ARBA" id="ARBA00004141"/>
    </source>
</evidence>
<keyword evidence="5 6" id="KW-0472">Membrane</keyword>
<dbReference type="AlphaFoldDB" id="A0A2P6N3J2"/>
<comment type="caution">
    <text evidence="6">Lacks conserved residue(s) required for the propagation of feature annotation.</text>
</comment>
<evidence type="ECO:0000256" key="4">
    <source>
        <dbReference type="ARBA" id="ARBA00022989"/>
    </source>
</evidence>
<evidence type="ECO:0000256" key="6">
    <source>
        <dbReference type="RuleBase" id="RU363053"/>
    </source>
</evidence>
<dbReference type="PANTHER" id="PTHR11266:SF17">
    <property type="entry name" value="PROTEIN MPV17"/>
    <property type="match status" value="1"/>
</dbReference>
<dbReference type="InParanoid" id="A0A2P6N3J2"/>
<reference evidence="7 8" key="1">
    <citation type="journal article" date="2018" name="Genome Biol. Evol.">
        <title>Multiple Roots of Fruiting Body Formation in Amoebozoa.</title>
        <authorList>
            <person name="Hillmann F."/>
            <person name="Forbes G."/>
            <person name="Novohradska S."/>
            <person name="Ferling I."/>
            <person name="Riege K."/>
            <person name="Groth M."/>
            <person name="Westermann M."/>
            <person name="Marz M."/>
            <person name="Spaller T."/>
            <person name="Winckler T."/>
            <person name="Schaap P."/>
            <person name="Glockner G."/>
        </authorList>
    </citation>
    <scope>NUCLEOTIDE SEQUENCE [LARGE SCALE GENOMIC DNA]</scope>
    <source>
        <strain evidence="7 8">Jena</strain>
    </source>
</reference>
<organism evidence="7 8">
    <name type="scientific">Planoprotostelium fungivorum</name>
    <dbReference type="NCBI Taxonomy" id="1890364"/>
    <lineage>
        <taxon>Eukaryota</taxon>
        <taxon>Amoebozoa</taxon>
        <taxon>Evosea</taxon>
        <taxon>Variosea</taxon>
        <taxon>Cavosteliida</taxon>
        <taxon>Cavosteliaceae</taxon>
        <taxon>Planoprotostelium</taxon>
    </lineage>
</organism>
<keyword evidence="3 6" id="KW-0812">Transmembrane</keyword>
<dbReference type="STRING" id="1890364.A0A2P6N3J2"/>
<dbReference type="PANTHER" id="PTHR11266">
    <property type="entry name" value="PEROXISOMAL MEMBRANE PROTEIN 2, PXMP2 MPV17"/>
    <property type="match status" value="1"/>
</dbReference>
<name>A0A2P6N3J2_9EUKA</name>
<dbReference type="FunCoup" id="A0A2P6N3J2">
    <property type="interactions" value="118"/>
</dbReference>
<protein>
    <submittedName>
        <fullName evidence="7">Uncharacterized protein</fullName>
    </submittedName>
</protein>
<evidence type="ECO:0000313" key="7">
    <source>
        <dbReference type="EMBL" id="PRP78530.1"/>
    </source>
</evidence>
<evidence type="ECO:0000256" key="5">
    <source>
        <dbReference type="ARBA" id="ARBA00023136"/>
    </source>
</evidence>
<comment type="subcellular location">
    <subcellularLocation>
        <location evidence="1">Membrane</location>
        <topology evidence="1">Multi-pass membrane protein</topology>
    </subcellularLocation>
</comment>
<evidence type="ECO:0000256" key="2">
    <source>
        <dbReference type="ARBA" id="ARBA00006824"/>
    </source>
</evidence>
<dbReference type="OrthoDB" id="16786at2759"/>
<keyword evidence="8" id="KW-1185">Reference proteome</keyword>
<accession>A0A2P6N3J2</accession>
<evidence type="ECO:0000313" key="8">
    <source>
        <dbReference type="Proteomes" id="UP000241769"/>
    </source>
</evidence>
<evidence type="ECO:0000256" key="3">
    <source>
        <dbReference type="ARBA" id="ARBA00022692"/>
    </source>
</evidence>